<dbReference type="Gene3D" id="3.30.70.360">
    <property type="match status" value="1"/>
</dbReference>
<feature type="region of interest" description="Disordered" evidence="6">
    <location>
        <begin position="1"/>
        <end position="22"/>
    </location>
</feature>
<keyword evidence="9" id="KW-1185">Reference proteome</keyword>
<evidence type="ECO:0000256" key="4">
    <source>
        <dbReference type="ARBA" id="ARBA00022801"/>
    </source>
</evidence>
<keyword evidence="4" id="KW-0378">Hydrolase</keyword>
<evidence type="ECO:0000259" key="7">
    <source>
        <dbReference type="Pfam" id="PF07687"/>
    </source>
</evidence>
<evidence type="ECO:0000313" key="9">
    <source>
        <dbReference type="Proteomes" id="UP000638648"/>
    </source>
</evidence>
<dbReference type="Pfam" id="PF01546">
    <property type="entry name" value="Peptidase_M20"/>
    <property type="match status" value="1"/>
</dbReference>
<dbReference type="FunFam" id="1.10.150.900:FF:000002">
    <property type="entry name" value="M20/M25/M40 family peptidase"/>
    <property type="match status" value="1"/>
</dbReference>
<organism evidence="8 9">
    <name type="scientific">Actinopolymorpha pittospori</name>
    <dbReference type="NCBI Taxonomy" id="648752"/>
    <lineage>
        <taxon>Bacteria</taxon>
        <taxon>Bacillati</taxon>
        <taxon>Actinomycetota</taxon>
        <taxon>Actinomycetes</taxon>
        <taxon>Propionibacteriales</taxon>
        <taxon>Actinopolymorphaceae</taxon>
        <taxon>Actinopolymorpha</taxon>
    </lineage>
</organism>
<dbReference type="Gene3D" id="1.10.150.900">
    <property type="match status" value="1"/>
</dbReference>
<name>A0A927N234_9ACTN</name>
<evidence type="ECO:0000256" key="1">
    <source>
        <dbReference type="ARBA" id="ARBA00001947"/>
    </source>
</evidence>
<dbReference type="SUPFAM" id="SSF53187">
    <property type="entry name" value="Zn-dependent exopeptidases"/>
    <property type="match status" value="1"/>
</dbReference>
<feature type="domain" description="Peptidase M20 dimerisation" evidence="7">
    <location>
        <begin position="210"/>
        <end position="347"/>
    </location>
</feature>
<evidence type="ECO:0000313" key="8">
    <source>
        <dbReference type="EMBL" id="MBE1610634.1"/>
    </source>
</evidence>
<proteinExistence type="inferred from homology"/>
<dbReference type="GO" id="GO:0046872">
    <property type="term" value="F:metal ion binding"/>
    <property type="evidence" value="ECO:0007669"/>
    <property type="project" value="UniProtKB-KW"/>
</dbReference>
<dbReference type="InterPro" id="IPR050072">
    <property type="entry name" value="Peptidase_M20A"/>
</dbReference>
<gene>
    <name evidence="8" type="ORF">HEB94_007482</name>
</gene>
<dbReference type="InterPro" id="IPR011650">
    <property type="entry name" value="Peptidase_M20_dimer"/>
</dbReference>
<dbReference type="EMBL" id="JADBEM010000001">
    <property type="protein sequence ID" value="MBE1610634.1"/>
    <property type="molecule type" value="Genomic_DNA"/>
</dbReference>
<comment type="similarity">
    <text evidence="2">Belongs to the peptidase M20A family.</text>
</comment>
<keyword evidence="5" id="KW-0862">Zinc</keyword>
<sequence>MSDATSRRNEASEAAADRTSPDAEVVEICRDLIRIDTSNYGDAQGPGERGAAEYVAQLLAEAGLEPQLYESEPQRTSVVARWEGADPSAPPLLVHGHLDVVPAVAADWSVDPFGGEIKDGCVWGRGAVDMKDFDAMVLSVLRARARGGRPPRRPVVLVFTADEEAGGRKGAHWLVEKHPEVLEGCTEAIGEVGGYSVTVRDDLRLYLVQTAERGMAWMRLKAKGTAGHGSLRNPDNAVTELAEAVSRIGRHEWPLRITPSVQAFLDEASEALGVDLDPNAGDIEQNLARLGTIARMIGATLRNTANPTMLDAGYKVNVIPGEATAAVDGRFVPGGEEEFLATIDELIGDKITREMINFDAAPETEFAGALVEAMKSSLVAEDPGARAVPYLMFGGTDAKAWDRLGITCFGFAPLRLPPDLDFVGMFHGIDERVPTESLKFGARVLDHFLDQA</sequence>
<dbReference type="Pfam" id="PF07687">
    <property type="entry name" value="M20_dimer"/>
    <property type="match status" value="1"/>
</dbReference>
<dbReference type="SUPFAM" id="SSF55031">
    <property type="entry name" value="Bacterial exopeptidase dimerisation domain"/>
    <property type="match status" value="1"/>
</dbReference>
<dbReference type="InterPro" id="IPR036264">
    <property type="entry name" value="Bact_exopeptidase_dim_dom"/>
</dbReference>
<dbReference type="InterPro" id="IPR001261">
    <property type="entry name" value="ArgE/DapE_CS"/>
</dbReference>
<dbReference type="GO" id="GO:0016787">
    <property type="term" value="F:hydrolase activity"/>
    <property type="evidence" value="ECO:0007669"/>
    <property type="project" value="UniProtKB-KW"/>
</dbReference>
<dbReference type="PANTHER" id="PTHR43808:SF8">
    <property type="entry name" value="PEPTIDASE M20 DIMERISATION DOMAIN-CONTAINING PROTEIN"/>
    <property type="match status" value="1"/>
</dbReference>
<reference evidence="8" key="1">
    <citation type="submission" date="2020-10" db="EMBL/GenBank/DDBJ databases">
        <title>Sequencing the genomes of 1000 actinobacteria strains.</title>
        <authorList>
            <person name="Klenk H.-P."/>
        </authorList>
    </citation>
    <scope>NUCLEOTIDE SEQUENCE</scope>
    <source>
        <strain evidence="8">DSM 45354</strain>
    </source>
</reference>
<dbReference type="PROSITE" id="PS00758">
    <property type="entry name" value="ARGE_DAPE_CPG2_1"/>
    <property type="match status" value="1"/>
</dbReference>
<evidence type="ECO:0000256" key="3">
    <source>
        <dbReference type="ARBA" id="ARBA00022723"/>
    </source>
</evidence>
<dbReference type="NCBIfam" id="NF005913">
    <property type="entry name" value="PRK07906.1"/>
    <property type="match status" value="1"/>
</dbReference>
<keyword evidence="3" id="KW-0479">Metal-binding</keyword>
<dbReference type="AlphaFoldDB" id="A0A927N234"/>
<comment type="caution">
    <text evidence="8">The sequence shown here is derived from an EMBL/GenBank/DDBJ whole genome shotgun (WGS) entry which is preliminary data.</text>
</comment>
<dbReference type="InterPro" id="IPR002933">
    <property type="entry name" value="Peptidase_M20"/>
</dbReference>
<dbReference type="RefSeq" id="WP_192753977.1">
    <property type="nucleotide sequence ID" value="NZ_BAABJL010000095.1"/>
</dbReference>
<accession>A0A927N234</accession>
<evidence type="ECO:0000256" key="2">
    <source>
        <dbReference type="ARBA" id="ARBA00006247"/>
    </source>
</evidence>
<protein>
    <submittedName>
        <fullName evidence="8">Acetylornithine deacetylase/succinyl-diaminopimelate desuccinylase-like protein</fullName>
    </submittedName>
</protein>
<evidence type="ECO:0000256" key="6">
    <source>
        <dbReference type="SAM" id="MobiDB-lite"/>
    </source>
</evidence>
<evidence type="ECO:0000256" key="5">
    <source>
        <dbReference type="ARBA" id="ARBA00022833"/>
    </source>
</evidence>
<dbReference type="Proteomes" id="UP000638648">
    <property type="component" value="Unassembled WGS sequence"/>
</dbReference>
<dbReference type="PANTHER" id="PTHR43808">
    <property type="entry name" value="ACETYLORNITHINE DEACETYLASE"/>
    <property type="match status" value="1"/>
</dbReference>
<dbReference type="Gene3D" id="3.40.630.10">
    <property type="entry name" value="Zn peptidases"/>
    <property type="match status" value="1"/>
</dbReference>
<comment type="cofactor">
    <cofactor evidence="1">
        <name>Zn(2+)</name>
        <dbReference type="ChEBI" id="CHEBI:29105"/>
    </cofactor>
</comment>